<name>A0ABV1RUR4_9BACT</name>
<dbReference type="PANTHER" id="PTHR48267">
    <property type="entry name" value="CUPREDOXIN SUPERFAMILY PROTEIN"/>
    <property type="match status" value="1"/>
</dbReference>
<dbReference type="CDD" id="cd13868">
    <property type="entry name" value="CuRO_2_CotA_like"/>
    <property type="match status" value="1"/>
</dbReference>
<feature type="domain" description="Plastocyanin-like" evidence="1">
    <location>
        <begin position="455"/>
        <end position="577"/>
    </location>
</feature>
<reference evidence="4 5" key="1">
    <citation type="submission" date="2024-06" db="EMBL/GenBank/DDBJ databases">
        <title>Pontibacter populi HYL7-15.</title>
        <authorList>
            <person name="Kim M.K."/>
        </authorList>
    </citation>
    <scope>NUCLEOTIDE SEQUENCE [LARGE SCALE GENOMIC DNA]</scope>
    <source>
        <strain evidence="4 5">HYL7-15</strain>
    </source>
</reference>
<sequence length="681" mass="76997">MRYLYILKNYTWLLFLFLALPGYSQLLDPRTQPKFQNALPIPEVIDARQGGLFNMYITQFEQELGLVDAAGKSLKTTVWGYNGKYPGPTFVAKKDVQVQVYWYNHLTANGDGTGNPLPHLLHIDESIHWAMEHVENWEQYGVPVVTHLHGGHTESASDGLPEAWFTPNFTKVGVDFKKGDDEPYYYHNDQEAATLWYHDHALGITRLNVYAGMAGFYILTDDHEQQLKATNQLPADPYDIGLAIQDRMFTADGQLYYGAGHNNHDDSGEEVGISPEFFGNIILVNGKAWPVLEVEPRQYRFRMLNGSDSRFYNLYMAPGLKFWQIGTDNGLLPAPVVHNQLLISPGERKDVVIDFSDPVLWGKTIIVRNNGKTPFPNGSTPDPNAEGQIMAFRINQPLNTDFALTPVPSSLRTTAMFDHAGPANAKVRKLLLFEGTDEQGRLKAMLGTIEDGALDWEDEITENPDMNATEVWEIYNTTPDAHPIHLHLVSFEVLSSQKFRLDFEDPEEGVVAESSIRLLGQPRPPEAGQNGRKDTYPIAPGEVTRLVAKFDREGLYVWHCHILSHEDHEMMRPYYVGDMPDNMLASHSKDEKLVTENEELSIYPNPFSNSATMRLKVTEPSAVAVRILDIRGRLVREVPVKQLVAGTHELEIRSADMQTGIYICEVKMNNKLYRSRLVLSR</sequence>
<dbReference type="Gene3D" id="2.60.40.420">
    <property type="entry name" value="Cupredoxins - blue copper proteins"/>
    <property type="match status" value="3"/>
</dbReference>
<proteinExistence type="predicted"/>
<dbReference type="InterPro" id="IPR045087">
    <property type="entry name" value="Cu-oxidase_fam"/>
</dbReference>
<dbReference type="EMBL" id="JBEOKT010000007">
    <property type="protein sequence ID" value="MER2997825.1"/>
    <property type="molecule type" value="Genomic_DNA"/>
</dbReference>
<evidence type="ECO:0000313" key="4">
    <source>
        <dbReference type="EMBL" id="MER2997825.1"/>
    </source>
</evidence>
<gene>
    <name evidence="4" type="ORF">ABS362_09715</name>
</gene>
<evidence type="ECO:0000313" key="5">
    <source>
        <dbReference type="Proteomes" id="UP001476807"/>
    </source>
</evidence>
<dbReference type="InterPro" id="IPR011706">
    <property type="entry name" value="Cu-oxidase_C"/>
</dbReference>
<keyword evidence="5" id="KW-1185">Reference proteome</keyword>
<dbReference type="PANTHER" id="PTHR48267:SF1">
    <property type="entry name" value="BILIRUBIN OXIDASE"/>
    <property type="match status" value="1"/>
</dbReference>
<dbReference type="Pfam" id="PF07732">
    <property type="entry name" value="Cu-oxidase_3"/>
    <property type="match status" value="2"/>
</dbReference>
<dbReference type="Pfam" id="PF07731">
    <property type="entry name" value="Cu-oxidase_2"/>
    <property type="match status" value="1"/>
</dbReference>
<dbReference type="RefSeq" id="WP_350412248.1">
    <property type="nucleotide sequence ID" value="NZ_JBEOKT010000007.1"/>
</dbReference>
<evidence type="ECO:0000259" key="1">
    <source>
        <dbReference type="Pfam" id="PF07731"/>
    </source>
</evidence>
<feature type="domain" description="Plastocyanin-like" evidence="2">
    <location>
        <begin position="74"/>
        <end position="108"/>
    </location>
</feature>
<feature type="domain" description="Plastocyanin-like" evidence="2">
    <location>
        <begin position="144"/>
        <end position="222"/>
    </location>
</feature>
<dbReference type="InterPro" id="IPR011707">
    <property type="entry name" value="Cu-oxidase-like_N"/>
</dbReference>
<accession>A0ABV1RUR4</accession>
<protein>
    <submittedName>
        <fullName evidence="4">Multicopper oxidase domain-containing protein</fullName>
    </submittedName>
</protein>
<comment type="caution">
    <text evidence="4">The sequence shown here is derived from an EMBL/GenBank/DDBJ whole genome shotgun (WGS) entry which is preliminary data.</text>
</comment>
<dbReference type="InterPro" id="IPR008972">
    <property type="entry name" value="Cupredoxin"/>
</dbReference>
<organism evidence="4 5">
    <name type="scientific">Pontibacter populi</name>
    <dbReference type="NCBI Taxonomy" id="890055"/>
    <lineage>
        <taxon>Bacteria</taxon>
        <taxon>Pseudomonadati</taxon>
        <taxon>Bacteroidota</taxon>
        <taxon>Cytophagia</taxon>
        <taxon>Cytophagales</taxon>
        <taxon>Hymenobacteraceae</taxon>
        <taxon>Pontibacter</taxon>
    </lineage>
</organism>
<evidence type="ECO:0000259" key="2">
    <source>
        <dbReference type="Pfam" id="PF07732"/>
    </source>
</evidence>
<dbReference type="Proteomes" id="UP001476807">
    <property type="component" value="Unassembled WGS sequence"/>
</dbReference>
<feature type="domain" description="Secretion system C-terminal sorting" evidence="3">
    <location>
        <begin position="602"/>
        <end position="677"/>
    </location>
</feature>
<dbReference type="NCBIfam" id="TIGR04183">
    <property type="entry name" value="Por_Secre_tail"/>
    <property type="match status" value="1"/>
</dbReference>
<dbReference type="InterPro" id="IPR026444">
    <property type="entry name" value="Secre_tail"/>
</dbReference>
<dbReference type="SUPFAM" id="SSF49503">
    <property type="entry name" value="Cupredoxins"/>
    <property type="match status" value="3"/>
</dbReference>
<dbReference type="Pfam" id="PF18962">
    <property type="entry name" value="Por_Secre_tail"/>
    <property type="match status" value="1"/>
</dbReference>
<dbReference type="CDD" id="cd13891">
    <property type="entry name" value="CuRO_3_CotA_like"/>
    <property type="match status" value="1"/>
</dbReference>
<dbReference type="CDD" id="cd13844">
    <property type="entry name" value="CuRO_1_BOD_CotA_like"/>
    <property type="match status" value="1"/>
</dbReference>
<evidence type="ECO:0000259" key="3">
    <source>
        <dbReference type="Pfam" id="PF18962"/>
    </source>
</evidence>